<gene>
    <name evidence="1" type="ORF">K788_0003081</name>
</gene>
<evidence type="ECO:0000313" key="1">
    <source>
        <dbReference type="EMBL" id="ALL66845.1"/>
    </source>
</evidence>
<accession>A0A0N7JUM7</accession>
<dbReference type="EMBL" id="CP012747">
    <property type="protein sequence ID" value="ALL66845.1"/>
    <property type="molecule type" value="Genomic_DNA"/>
</dbReference>
<dbReference type="GeneID" id="69970762"/>
<reference evidence="1 2" key="1">
    <citation type="journal article" date="2014" name="Genome Announc.">
        <title>Draft Genome Sequence of the Haloacid-Degrading Burkholderia caribensis Strain MBA4.</title>
        <authorList>
            <person name="Pan Y."/>
            <person name="Kong K.F."/>
            <person name="Tsang J.S."/>
        </authorList>
    </citation>
    <scope>NUCLEOTIDE SEQUENCE [LARGE SCALE GENOMIC DNA]</scope>
    <source>
        <strain evidence="1 2">MBA4</strain>
    </source>
</reference>
<dbReference type="AlphaFoldDB" id="A0A0N7JUM7"/>
<sequence>MPTIFDDEARAEMLCYLVVGELVAMARTGDWLRTDHLVELSLVWMRANGANPEWRDRIGIVRMAVDLASDILATFGLRSEKALALLFTNGGRLDYRVPLVGQTHDGCAARLQRA</sequence>
<protein>
    <submittedName>
        <fullName evidence="1">Uncharacterized protein</fullName>
    </submittedName>
</protein>
<proteinExistence type="predicted"/>
<dbReference type="Proteomes" id="UP000019146">
    <property type="component" value="Chromosome 2"/>
</dbReference>
<organism evidence="1 2">
    <name type="scientific">Paraburkholderia caribensis MBA4</name>
    <dbReference type="NCBI Taxonomy" id="1323664"/>
    <lineage>
        <taxon>Bacteria</taxon>
        <taxon>Pseudomonadati</taxon>
        <taxon>Pseudomonadota</taxon>
        <taxon>Betaproteobacteria</taxon>
        <taxon>Burkholderiales</taxon>
        <taxon>Burkholderiaceae</taxon>
        <taxon>Paraburkholderia</taxon>
    </lineage>
</organism>
<evidence type="ECO:0000313" key="2">
    <source>
        <dbReference type="Proteomes" id="UP000019146"/>
    </source>
</evidence>
<dbReference type="KEGG" id="bcai:K788_0003081"/>
<dbReference type="RefSeq" id="WP_082624921.1">
    <property type="nucleotide sequence ID" value="NZ_CP012747.1"/>
</dbReference>
<name>A0A0N7JUM7_9BURK</name>